<proteinExistence type="predicted"/>
<keyword evidence="2" id="KW-1185">Reference proteome</keyword>
<evidence type="ECO:0000313" key="2">
    <source>
        <dbReference type="Proteomes" id="UP000008207"/>
    </source>
</evidence>
<reference evidence="2" key="1">
    <citation type="submission" date="2009-01" db="EMBL/GenBank/DDBJ databases">
        <title>Complete sequence of plasmid 2 of Methylobacterium nodulans ORS 2060.</title>
        <authorList>
            <consortium name="US DOE Joint Genome Institute"/>
            <person name="Lucas S."/>
            <person name="Copeland A."/>
            <person name="Lapidus A."/>
            <person name="Glavina del Rio T."/>
            <person name="Dalin E."/>
            <person name="Tice H."/>
            <person name="Bruce D."/>
            <person name="Goodwin L."/>
            <person name="Pitluck S."/>
            <person name="Sims D."/>
            <person name="Brettin T."/>
            <person name="Detter J.C."/>
            <person name="Han C."/>
            <person name="Larimer F."/>
            <person name="Land M."/>
            <person name="Hauser L."/>
            <person name="Kyrpides N."/>
            <person name="Ivanova N."/>
            <person name="Marx C.J."/>
            <person name="Richardson P."/>
        </authorList>
    </citation>
    <scope>NUCLEOTIDE SEQUENCE [LARGE SCALE GENOMIC DNA]</scope>
    <source>
        <strain evidence="2">LMG 21967 / CNCM I-2342 / ORS 2060</strain>
        <plasmid evidence="2">Plasmid pMNOD02</plasmid>
    </source>
</reference>
<protein>
    <submittedName>
        <fullName evidence="1">Uncharacterized protein</fullName>
    </submittedName>
</protein>
<dbReference type="Proteomes" id="UP000008207">
    <property type="component" value="Plasmid pMNOD02"/>
</dbReference>
<organism evidence="1 2">
    <name type="scientific">Methylobacterium nodulans (strain LMG 21967 / CNCM I-2342 / ORS 2060)</name>
    <dbReference type="NCBI Taxonomy" id="460265"/>
    <lineage>
        <taxon>Bacteria</taxon>
        <taxon>Pseudomonadati</taxon>
        <taxon>Pseudomonadota</taxon>
        <taxon>Alphaproteobacteria</taxon>
        <taxon>Hyphomicrobiales</taxon>
        <taxon>Methylobacteriaceae</taxon>
        <taxon>Methylobacterium</taxon>
    </lineage>
</organism>
<evidence type="ECO:0000313" key="1">
    <source>
        <dbReference type="EMBL" id="ACL62866.1"/>
    </source>
</evidence>
<keyword evidence="1" id="KW-0614">Plasmid</keyword>
<dbReference type="HOGENOM" id="CLU_3312608_0_0_5"/>
<name>B8IXN4_METNO</name>
<gene>
    <name evidence="1" type="ordered locus">Mnod_7837</name>
</gene>
<dbReference type="AlphaFoldDB" id="B8IXN4"/>
<dbReference type="EMBL" id="CP001351">
    <property type="protein sequence ID" value="ACL62866.1"/>
    <property type="molecule type" value="Genomic_DNA"/>
</dbReference>
<geneLocation type="plasmid" evidence="1 2">
    <name>pMNOD02</name>
</geneLocation>
<dbReference type="KEGG" id="mno:Mnod_7837"/>
<accession>B8IXN4</accession>
<sequence length="39" mass="3939">MIERQPSFVLGGLLGLALGAGVGLVTYPGLLRIPACPTS</sequence>